<dbReference type="Gene3D" id="3.40.50.1820">
    <property type="entry name" value="alpha/beta hydrolase"/>
    <property type="match status" value="1"/>
</dbReference>
<dbReference type="InterPro" id="IPR029058">
    <property type="entry name" value="AB_hydrolase_fold"/>
</dbReference>
<evidence type="ECO:0000256" key="1">
    <source>
        <dbReference type="ARBA" id="ARBA00010088"/>
    </source>
</evidence>
<keyword evidence="5" id="KW-1185">Reference proteome</keyword>
<organism evidence="4 5">
    <name type="scientific">Xylaria bambusicola</name>
    <dbReference type="NCBI Taxonomy" id="326684"/>
    <lineage>
        <taxon>Eukaryota</taxon>
        <taxon>Fungi</taxon>
        <taxon>Dikarya</taxon>
        <taxon>Ascomycota</taxon>
        <taxon>Pezizomycotina</taxon>
        <taxon>Sordariomycetes</taxon>
        <taxon>Xylariomycetidae</taxon>
        <taxon>Xylariales</taxon>
        <taxon>Xylariaceae</taxon>
        <taxon>Xylaria</taxon>
    </lineage>
</organism>
<dbReference type="PIRSF" id="PIRSF005539">
    <property type="entry name" value="Pept_S33_TRI_F1"/>
    <property type="match status" value="1"/>
</dbReference>
<comment type="caution">
    <text evidence="4">The sequence shown here is derived from an EMBL/GenBank/DDBJ whole genome shotgun (WGS) entry which is preliminary data.</text>
</comment>
<dbReference type="InterPro" id="IPR002410">
    <property type="entry name" value="Peptidase_S33"/>
</dbReference>
<keyword evidence="2" id="KW-0378">Hydrolase</keyword>
<name>A0AAN7U4Q0_9PEZI</name>
<dbReference type="Pfam" id="PF00561">
    <property type="entry name" value="Abhydrolase_1"/>
    <property type="match status" value="1"/>
</dbReference>
<protein>
    <recommendedName>
        <fullName evidence="3">AB hydrolase-1 domain-containing protein</fullName>
    </recommendedName>
</protein>
<dbReference type="InterPro" id="IPR005945">
    <property type="entry name" value="Pro_imino_pep"/>
</dbReference>
<comment type="similarity">
    <text evidence="1">Belongs to the peptidase S33 family.</text>
</comment>
<dbReference type="GO" id="GO:0008233">
    <property type="term" value="F:peptidase activity"/>
    <property type="evidence" value="ECO:0007669"/>
    <property type="project" value="InterPro"/>
</dbReference>
<dbReference type="AlphaFoldDB" id="A0AAN7U4Q0"/>
<evidence type="ECO:0000259" key="3">
    <source>
        <dbReference type="Pfam" id="PF00561"/>
    </source>
</evidence>
<dbReference type="NCBIfam" id="TIGR01250">
    <property type="entry name" value="pro_imino_pep_2"/>
    <property type="match status" value="1"/>
</dbReference>
<dbReference type="PRINTS" id="PR00793">
    <property type="entry name" value="PROAMNOPTASE"/>
</dbReference>
<dbReference type="GO" id="GO:0006508">
    <property type="term" value="P:proteolysis"/>
    <property type="evidence" value="ECO:0007669"/>
    <property type="project" value="InterPro"/>
</dbReference>
<feature type="domain" description="AB hydrolase-1" evidence="3">
    <location>
        <begin position="37"/>
        <end position="291"/>
    </location>
</feature>
<evidence type="ECO:0000313" key="5">
    <source>
        <dbReference type="Proteomes" id="UP001305414"/>
    </source>
</evidence>
<accession>A0AAN7U4Q0</accession>
<proteinExistence type="inferred from homology"/>
<dbReference type="PANTHER" id="PTHR43798">
    <property type="entry name" value="MONOACYLGLYCEROL LIPASE"/>
    <property type="match status" value="1"/>
</dbReference>
<dbReference type="InterPro" id="IPR000073">
    <property type="entry name" value="AB_hydrolase_1"/>
</dbReference>
<evidence type="ECO:0000313" key="4">
    <source>
        <dbReference type="EMBL" id="KAK5625195.1"/>
    </source>
</evidence>
<dbReference type="Proteomes" id="UP001305414">
    <property type="component" value="Unassembled WGS sequence"/>
</dbReference>
<dbReference type="PANTHER" id="PTHR43798:SF33">
    <property type="entry name" value="HYDROLASE, PUTATIVE (AFU_ORTHOLOGUE AFUA_2G14860)-RELATED"/>
    <property type="match status" value="1"/>
</dbReference>
<sequence length="310" mass="34511">MDDNTITGEVDFDAPGAGKPCKTWYKVLGNIGTSQVPLVALHGGPGAGHDYLAALCDLYEKHGIPIVFYDQIGCGRSTHLREKMGDDSFWTFDLFVRELDNLIDHLNLRGGFYLYGSSWGGMLASYYASKSPPGLKKLILLSAPASVPLYVEGCPKLLAGLPEDVRRTLEECDRKGDHESEEFKAAAQIFMKKHVCRVDPIPEAVQRSLDNLKDDPTAYLTMQGPSEFIIVGKAFKDWEGFKFGHNIVVPTLLVNGQYDEVQDTSFEPWFHTIPKVRWVTLEGASHMSPWEAHDRFIQIGGSFLTSKIVV</sequence>
<evidence type="ECO:0000256" key="2">
    <source>
        <dbReference type="ARBA" id="ARBA00022801"/>
    </source>
</evidence>
<dbReference type="EMBL" id="JAWHQM010000002">
    <property type="protein sequence ID" value="KAK5625195.1"/>
    <property type="molecule type" value="Genomic_DNA"/>
</dbReference>
<gene>
    <name evidence="4" type="ORF">RRF57_000911</name>
</gene>
<dbReference type="GO" id="GO:0016020">
    <property type="term" value="C:membrane"/>
    <property type="evidence" value="ECO:0007669"/>
    <property type="project" value="TreeGrafter"/>
</dbReference>
<dbReference type="SUPFAM" id="SSF53474">
    <property type="entry name" value="alpha/beta-Hydrolases"/>
    <property type="match status" value="1"/>
</dbReference>
<reference evidence="4 5" key="1">
    <citation type="submission" date="2023-10" db="EMBL/GenBank/DDBJ databases">
        <title>Draft genome sequence of Xylaria bambusicola isolate GMP-LS, the root and basal stem rot pathogen of sugarcane in Indonesia.</title>
        <authorList>
            <person name="Selvaraj P."/>
            <person name="Muralishankar V."/>
            <person name="Muruganantham S."/>
            <person name="Sp S."/>
            <person name="Haryani S."/>
            <person name="Lau K.J.X."/>
            <person name="Naqvi N.I."/>
        </authorList>
    </citation>
    <scope>NUCLEOTIDE SEQUENCE [LARGE SCALE GENOMIC DNA]</scope>
    <source>
        <strain evidence="4">GMP-LS</strain>
    </source>
</reference>
<dbReference type="InterPro" id="IPR050266">
    <property type="entry name" value="AB_hydrolase_sf"/>
</dbReference>